<dbReference type="AlphaFoldDB" id="W9Y6B0"/>
<sequence>MALPEPFPEAGDTMLFEMHLTAHPVVLPHLEEFMRLSRLRDFPAAITLFNDQLLEHIDDAFLVVIECADLLFEQGNYGELSRFLETRLSTKTPTEGESAPQRPEAEEELELLLVMKSLAKIFTKGALRPALVQARRCRDYLARVTTGHQEKAGQPPTSTQIYMFEIYLGIVVFAFETSNWVELSHLDPPWIPATSGGRGALHWFKTLQDKGYLWEAWRVLRILLPVLPKLPSHDVAQLIFGEESQQDRSEKGSVAVDEKKEEDRKLGWREGDLEVELEQFNYGLIDEHLHPETRSLRAGPDRRFTRQLEEMGDLRMWAATWIQGLLVQMDELGDQALLPLDQIYDVLDQIDYDVRRQDYHFESGDSIGSLRMWELLATILLTLSAQGNTDKFAQPLLASATEAFETSILVKKLKSDMSRRRLFYIRIGEILSKIRHPVSIYNFARQISYHEDSEEEYPTEFDVPLCIWAVVQTTTRLSTSFGENWPLRNRYIQKYRRGRGQKVFAGLRQGCTAVGHTQ</sequence>
<dbReference type="RefSeq" id="XP_007734160.1">
    <property type="nucleotide sequence ID" value="XM_007735970.1"/>
</dbReference>
<dbReference type="OrthoDB" id="4838614at2759"/>
<accession>W9Y6B0</accession>
<proteinExistence type="predicted"/>
<evidence type="ECO:0000313" key="1">
    <source>
        <dbReference type="EMBL" id="EXJ85175.1"/>
    </source>
</evidence>
<dbReference type="GeneID" id="19169960"/>
<keyword evidence="2" id="KW-1185">Reference proteome</keyword>
<comment type="caution">
    <text evidence="1">The sequence shown here is derived from an EMBL/GenBank/DDBJ whole genome shotgun (WGS) entry which is preliminary data.</text>
</comment>
<name>W9Y6B0_9EURO</name>
<dbReference type="Proteomes" id="UP000019478">
    <property type="component" value="Unassembled WGS sequence"/>
</dbReference>
<gene>
    <name evidence="1" type="ORF">A1O3_05850</name>
</gene>
<dbReference type="eggNOG" id="ENOG502TDMC">
    <property type="taxonomic scope" value="Eukaryota"/>
</dbReference>
<evidence type="ECO:0000313" key="2">
    <source>
        <dbReference type="Proteomes" id="UP000019478"/>
    </source>
</evidence>
<reference evidence="1 2" key="1">
    <citation type="submission" date="2013-03" db="EMBL/GenBank/DDBJ databases">
        <title>The Genome Sequence of Capronia epimyces CBS 606.96.</title>
        <authorList>
            <consortium name="The Broad Institute Genomics Platform"/>
            <person name="Cuomo C."/>
            <person name="de Hoog S."/>
            <person name="Gorbushina A."/>
            <person name="Walker B."/>
            <person name="Young S.K."/>
            <person name="Zeng Q."/>
            <person name="Gargeya S."/>
            <person name="Fitzgerald M."/>
            <person name="Haas B."/>
            <person name="Abouelleil A."/>
            <person name="Allen A.W."/>
            <person name="Alvarado L."/>
            <person name="Arachchi H.M."/>
            <person name="Berlin A.M."/>
            <person name="Chapman S.B."/>
            <person name="Gainer-Dewar J."/>
            <person name="Goldberg J."/>
            <person name="Griggs A."/>
            <person name="Gujja S."/>
            <person name="Hansen M."/>
            <person name="Howarth C."/>
            <person name="Imamovic A."/>
            <person name="Ireland A."/>
            <person name="Larimer J."/>
            <person name="McCowan C."/>
            <person name="Murphy C."/>
            <person name="Pearson M."/>
            <person name="Poon T.W."/>
            <person name="Priest M."/>
            <person name="Roberts A."/>
            <person name="Saif S."/>
            <person name="Shea T."/>
            <person name="Sisk P."/>
            <person name="Sykes S."/>
            <person name="Wortman J."/>
            <person name="Nusbaum C."/>
            <person name="Birren B."/>
        </authorList>
    </citation>
    <scope>NUCLEOTIDE SEQUENCE [LARGE SCALE GENOMIC DNA]</scope>
    <source>
        <strain evidence="1 2">CBS 606.96</strain>
    </source>
</reference>
<dbReference type="STRING" id="1182542.W9Y6B0"/>
<organism evidence="1 2">
    <name type="scientific">Capronia epimyces CBS 606.96</name>
    <dbReference type="NCBI Taxonomy" id="1182542"/>
    <lineage>
        <taxon>Eukaryota</taxon>
        <taxon>Fungi</taxon>
        <taxon>Dikarya</taxon>
        <taxon>Ascomycota</taxon>
        <taxon>Pezizomycotina</taxon>
        <taxon>Eurotiomycetes</taxon>
        <taxon>Chaetothyriomycetidae</taxon>
        <taxon>Chaetothyriales</taxon>
        <taxon>Herpotrichiellaceae</taxon>
        <taxon>Capronia</taxon>
    </lineage>
</organism>
<dbReference type="HOGENOM" id="CLU_525790_0_0_1"/>
<protein>
    <submittedName>
        <fullName evidence="1">Uncharacterized protein</fullName>
    </submittedName>
</protein>
<dbReference type="EMBL" id="AMGY01000004">
    <property type="protein sequence ID" value="EXJ85175.1"/>
    <property type="molecule type" value="Genomic_DNA"/>
</dbReference>